<dbReference type="InterPro" id="IPR025979">
    <property type="entry name" value="ChrR-like_cupin_dom"/>
</dbReference>
<reference evidence="2 3" key="1">
    <citation type="submission" date="2021-07" db="EMBL/GenBank/DDBJ databases">
        <title>Paenibacillus radiodurans sp. nov., isolated from the southeastern edge of Tengger Desert.</title>
        <authorList>
            <person name="Zhang G."/>
        </authorList>
    </citation>
    <scope>NUCLEOTIDE SEQUENCE [LARGE SCALE GENOMIC DNA]</scope>
    <source>
        <strain evidence="2 3">DT7-4</strain>
    </source>
</reference>
<proteinExistence type="predicted"/>
<dbReference type="Pfam" id="PF12973">
    <property type="entry name" value="Cupin_7"/>
    <property type="match status" value="1"/>
</dbReference>
<gene>
    <name evidence="2" type="ORF">K0T92_19560</name>
</gene>
<dbReference type="Proteomes" id="UP000812277">
    <property type="component" value="Unassembled WGS sequence"/>
</dbReference>
<name>A0ABS7DAV2_9BACL</name>
<dbReference type="InterPro" id="IPR014710">
    <property type="entry name" value="RmlC-like_jellyroll"/>
</dbReference>
<comment type="caution">
    <text evidence="2">The sequence shown here is derived from an EMBL/GenBank/DDBJ whole genome shotgun (WGS) entry which is preliminary data.</text>
</comment>
<feature type="domain" description="ChrR-like cupin" evidence="1">
    <location>
        <begin position="21"/>
        <end position="123"/>
    </location>
</feature>
<dbReference type="SUPFAM" id="SSF51182">
    <property type="entry name" value="RmlC-like cupins"/>
    <property type="match status" value="1"/>
</dbReference>
<evidence type="ECO:0000313" key="2">
    <source>
        <dbReference type="EMBL" id="MBW7476919.1"/>
    </source>
</evidence>
<dbReference type="RefSeq" id="WP_219874173.1">
    <property type="nucleotide sequence ID" value="NZ_JAHZIJ010000018.1"/>
</dbReference>
<keyword evidence="2" id="KW-0223">Dioxygenase</keyword>
<accession>A0ABS7DAV2</accession>
<sequence>MGRFIDNELIKLAEQMQLPERIVHMDDVPWVPFDDGACHFKPLRFDLATGTWIYLFKIQRNKTLNPHRHTGGSVIGYNLQGRWGYTGRNWVAEPGTFIFEPPGDIHTLVTEDEEVIALFILGGTLQYFDSDYEFIGQDDVFTVLKKYRDYCTANGLPIREDLIY</sequence>
<dbReference type="GO" id="GO:0051213">
    <property type="term" value="F:dioxygenase activity"/>
    <property type="evidence" value="ECO:0007669"/>
    <property type="project" value="UniProtKB-KW"/>
</dbReference>
<evidence type="ECO:0000313" key="3">
    <source>
        <dbReference type="Proteomes" id="UP000812277"/>
    </source>
</evidence>
<protein>
    <submittedName>
        <fullName evidence="2">2,4'-dihydroxyacetophenone dioxygenase family protein</fullName>
    </submittedName>
</protein>
<organism evidence="2 3">
    <name type="scientific">Paenibacillus oenotherae</name>
    <dbReference type="NCBI Taxonomy" id="1435645"/>
    <lineage>
        <taxon>Bacteria</taxon>
        <taxon>Bacillati</taxon>
        <taxon>Bacillota</taxon>
        <taxon>Bacilli</taxon>
        <taxon>Bacillales</taxon>
        <taxon>Paenibacillaceae</taxon>
        <taxon>Paenibacillus</taxon>
    </lineage>
</organism>
<dbReference type="CDD" id="cd20302">
    <property type="entry name" value="cupin_DAD"/>
    <property type="match status" value="1"/>
</dbReference>
<dbReference type="EMBL" id="JAHZIJ010000018">
    <property type="protein sequence ID" value="MBW7476919.1"/>
    <property type="molecule type" value="Genomic_DNA"/>
</dbReference>
<dbReference type="Gene3D" id="2.60.120.10">
    <property type="entry name" value="Jelly Rolls"/>
    <property type="match status" value="1"/>
</dbReference>
<keyword evidence="2" id="KW-0560">Oxidoreductase</keyword>
<keyword evidence="3" id="KW-1185">Reference proteome</keyword>
<evidence type="ECO:0000259" key="1">
    <source>
        <dbReference type="Pfam" id="PF12973"/>
    </source>
</evidence>
<dbReference type="InterPro" id="IPR011051">
    <property type="entry name" value="RmlC_Cupin_sf"/>
</dbReference>